<protein>
    <submittedName>
        <fullName evidence="1">Uncharacterized protein</fullName>
    </submittedName>
</protein>
<organism evidence="1 2">
    <name type="scientific">Escherichia coli</name>
    <dbReference type="NCBI Taxonomy" id="562"/>
    <lineage>
        <taxon>Bacteria</taxon>
        <taxon>Pseudomonadati</taxon>
        <taxon>Pseudomonadota</taxon>
        <taxon>Gammaproteobacteria</taxon>
        <taxon>Enterobacterales</taxon>
        <taxon>Enterobacteriaceae</taxon>
        <taxon>Escherichia</taxon>
    </lineage>
</organism>
<dbReference type="EMBL" id="UGEB01000001">
    <property type="protein sequence ID" value="STK94828.1"/>
    <property type="molecule type" value="Genomic_DNA"/>
</dbReference>
<dbReference type="AlphaFoldDB" id="A0A377A548"/>
<gene>
    <name evidence="1" type="ORF">NCTC8179_04708</name>
</gene>
<evidence type="ECO:0000313" key="1">
    <source>
        <dbReference type="EMBL" id="STK94828.1"/>
    </source>
</evidence>
<dbReference type="Proteomes" id="UP000255543">
    <property type="component" value="Unassembled WGS sequence"/>
</dbReference>
<evidence type="ECO:0000313" key="2">
    <source>
        <dbReference type="Proteomes" id="UP000255543"/>
    </source>
</evidence>
<sequence length="125" mass="14785">MKKINKEDSKRTFLRGWLRFLRSVERAKKKKPAQEKNGSLRFSDETTPVQNQVATFIENISIIKEYDSSILRRDAEKILIPKYFDLYDNPEKSLLFISAATKLIARGKWKSYIFDYKKTKTLSWS</sequence>
<proteinExistence type="predicted"/>
<name>A0A377A548_ECOLX</name>
<reference evidence="1 2" key="1">
    <citation type="submission" date="2018-06" db="EMBL/GenBank/DDBJ databases">
        <authorList>
            <consortium name="Pathogen Informatics"/>
            <person name="Doyle S."/>
        </authorList>
    </citation>
    <scope>NUCLEOTIDE SEQUENCE [LARGE SCALE GENOMIC DNA]</scope>
    <source>
        <strain evidence="1 2">NCTC8179</strain>
    </source>
</reference>
<accession>A0A377A548</accession>